<sequence>MASTSGGSGHGGKRINSGRKRKWKTSRVSRELRLASECNCRK</sequence>
<dbReference type="AlphaFoldDB" id="A0AAD9R371"/>
<organism evidence="2 3">
    <name type="scientific">Acropora cervicornis</name>
    <name type="common">Staghorn coral</name>
    <dbReference type="NCBI Taxonomy" id="6130"/>
    <lineage>
        <taxon>Eukaryota</taxon>
        <taxon>Metazoa</taxon>
        <taxon>Cnidaria</taxon>
        <taxon>Anthozoa</taxon>
        <taxon>Hexacorallia</taxon>
        <taxon>Scleractinia</taxon>
        <taxon>Astrocoeniina</taxon>
        <taxon>Acroporidae</taxon>
        <taxon>Acropora</taxon>
    </lineage>
</organism>
<reference evidence="2" key="2">
    <citation type="journal article" date="2023" name="Science">
        <title>Genomic signatures of disease resistance in endangered staghorn corals.</title>
        <authorList>
            <person name="Vollmer S.V."/>
            <person name="Selwyn J.D."/>
            <person name="Despard B.A."/>
            <person name="Roesel C.L."/>
        </authorList>
    </citation>
    <scope>NUCLEOTIDE SEQUENCE</scope>
    <source>
        <strain evidence="2">K2</strain>
    </source>
</reference>
<evidence type="ECO:0000256" key="1">
    <source>
        <dbReference type="SAM" id="MobiDB-lite"/>
    </source>
</evidence>
<proteinExistence type="predicted"/>
<dbReference type="EMBL" id="JARQWQ010000005">
    <property type="protein sequence ID" value="KAK2571911.1"/>
    <property type="molecule type" value="Genomic_DNA"/>
</dbReference>
<dbReference type="Proteomes" id="UP001249851">
    <property type="component" value="Unassembled WGS sequence"/>
</dbReference>
<evidence type="ECO:0000313" key="3">
    <source>
        <dbReference type="Proteomes" id="UP001249851"/>
    </source>
</evidence>
<feature type="compositionally biased region" description="Basic residues" evidence="1">
    <location>
        <begin position="11"/>
        <end position="27"/>
    </location>
</feature>
<feature type="compositionally biased region" description="Gly residues" evidence="1">
    <location>
        <begin position="1"/>
        <end position="10"/>
    </location>
</feature>
<evidence type="ECO:0000313" key="2">
    <source>
        <dbReference type="EMBL" id="KAK2571911.1"/>
    </source>
</evidence>
<protein>
    <submittedName>
        <fullName evidence="2">Uncharacterized protein</fullName>
    </submittedName>
</protein>
<feature type="region of interest" description="Disordered" evidence="1">
    <location>
        <begin position="1"/>
        <end position="28"/>
    </location>
</feature>
<reference evidence="2" key="1">
    <citation type="journal article" date="2023" name="G3 (Bethesda)">
        <title>Whole genome assembly and annotation of the endangered Caribbean coral Acropora cervicornis.</title>
        <authorList>
            <person name="Selwyn J.D."/>
            <person name="Vollmer S.V."/>
        </authorList>
    </citation>
    <scope>NUCLEOTIDE SEQUENCE</scope>
    <source>
        <strain evidence="2">K2</strain>
    </source>
</reference>
<accession>A0AAD9R371</accession>
<name>A0AAD9R371_ACRCE</name>
<gene>
    <name evidence="2" type="ORF">P5673_003322</name>
</gene>
<comment type="caution">
    <text evidence="2">The sequence shown here is derived from an EMBL/GenBank/DDBJ whole genome shotgun (WGS) entry which is preliminary data.</text>
</comment>
<keyword evidence="3" id="KW-1185">Reference proteome</keyword>